<protein>
    <submittedName>
        <fullName evidence="1">Uncharacterized protein</fullName>
    </submittedName>
</protein>
<dbReference type="Proteomes" id="UP000887116">
    <property type="component" value="Unassembled WGS sequence"/>
</dbReference>
<name>A0A8X6HQ07_TRICU</name>
<gene>
    <name evidence="1" type="ORF">TNCT_704431</name>
</gene>
<accession>A0A8X6HQ07</accession>
<comment type="caution">
    <text evidence="1">The sequence shown here is derived from an EMBL/GenBank/DDBJ whole genome shotgun (WGS) entry which is preliminary data.</text>
</comment>
<dbReference type="OrthoDB" id="6433315at2759"/>
<proteinExistence type="predicted"/>
<keyword evidence="2" id="KW-1185">Reference proteome</keyword>
<organism evidence="1 2">
    <name type="scientific">Trichonephila clavata</name>
    <name type="common">Joro spider</name>
    <name type="synonym">Nephila clavata</name>
    <dbReference type="NCBI Taxonomy" id="2740835"/>
    <lineage>
        <taxon>Eukaryota</taxon>
        <taxon>Metazoa</taxon>
        <taxon>Ecdysozoa</taxon>
        <taxon>Arthropoda</taxon>
        <taxon>Chelicerata</taxon>
        <taxon>Arachnida</taxon>
        <taxon>Araneae</taxon>
        <taxon>Araneomorphae</taxon>
        <taxon>Entelegynae</taxon>
        <taxon>Araneoidea</taxon>
        <taxon>Nephilidae</taxon>
        <taxon>Trichonephila</taxon>
    </lineage>
</organism>
<sequence length="111" mass="12867">MLVHPNLLNQNIHMLRPAPCGAGHKLLVAELNLGFGRYREPHFPHWNLKKANWTRYEELTDYLVREVMTDNTDRAADKFTEIILACVISCIPRGQRKKFSPFWNMEGTADS</sequence>
<dbReference type="AlphaFoldDB" id="A0A8X6HQ07"/>
<dbReference type="EMBL" id="BMAO01031971">
    <property type="protein sequence ID" value="GFQ78917.1"/>
    <property type="molecule type" value="Genomic_DNA"/>
</dbReference>
<evidence type="ECO:0000313" key="1">
    <source>
        <dbReference type="EMBL" id="GFQ78917.1"/>
    </source>
</evidence>
<reference evidence="1" key="1">
    <citation type="submission" date="2020-07" db="EMBL/GenBank/DDBJ databases">
        <title>Multicomponent nature underlies the extraordinary mechanical properties of spider dragline silk.</title>
        <authorList>
            <person name="Kono N."/>
            <person name="Nakamura H."/>
            <person name="Mori M."/>
            <person name="Yoshida Y."/>
            <person name="Ohtoshi R."/>
            <person name="Malay A.D."/>
            <person name="Moran D.A.P."/>
            <person name="Tomita M."/>
            <person name="Numata K."/>
            <person name="Arakawa K."/>
        </authorList>
    </citation>
    <scope>NUCLEOTIDE SEQUENCE</scope>
</reference>
<evidence type="ECO:0000313" key="2">
    <source>
        <dbReference type="Proteomes" id="UP000887116"/>
    </source>
</evidence>